<feature type="transmembrane region" description="Helical" evidence="1">
    <location>
        <begin position="142"/>
        <end position="159"/>
    </location>
</feature>
<keyword evidence="1" id="KW-1133">Transmembrane helix</keyword>
<dbReference type="PANTHER" id="PTHR42109:SF3">
    <property type="entry name" value="INTEGRAL MEMBRANE PROTEIN (AFU_ORTHOLOGUE AFUA_5G00100)"/>
    <property type="match status" value="1"/>
</dbReference>
<feature type="domain" description="DUF7702" evidence="2">
    <location>
        <begin position="4"/>
        <end position="239"/>
    </location>
</feature>
<name>A0ABP0CWT3_9PEZI</name>
<keyword evidence="1" id="KW-0472">Membrane</keyword>
<dbReference type="EMBL" id="CAWUHC010000162">
    <property type="protein sequence ID" value="CAK7236604.1"/>
    <property type="molecule type" value="Genomic_DNA"/>
</dbReference>
<keyword evidence="4" id="KW-1185">Reference proteome</keyword>
<sequence length="278" mass="30138">MAVDALSAAKLAIYIILVQPTFFILWKHGLPGLLGWLYLNLFCVLRIVTDAMTLHPNTSTATLILASIGMAPLLFACAGILHEARLARDPRVNPKMEWILQLQFHAVVIGATVLVIVGVVKIEGKDITEATLHTSQSLVKAGAAIIVLAFIVLAIWSILSMRTRGTSDVPSYRGGSILLHAILATLPFNGIRLIYSVTSLILRTTHPTSGFLTSTAASVCLSVVPEILVVIILIVGGLRTYNLRQTVKTMTKYDAQPMQTGMQPMLPQYPAHYTQGGE</sequence>
<comment type="caution">
    <text evidence="3">The sequence shown here is derived from an EMBL/GenBank/DDBJ whole genome shotgun (WGS) entry which is preliminary data.</text>
</comment>
<gene>
    <name evidence="3" type="ORF">SBRCBS47491_009695</name>
</gene>
<accession>A0ABP0CWT3</accession>
<proteinExistence type="predicted"/>
<dbReference type="InterPro" id="IPR056119">
    <property type="entry name" value="DUF7702"/>
</dbReference>
<feature type="transmembrane region" description="Helical" evidence="1">
    <location>
        <begin position="215"/>
        <end position="238"/>
    </location>
</feature>
<evidence type="ECO:0000313" key="3">
    <source>
        <dbReference type="EMBL" id="CAK7236604.1"/>
    </source>
</evidence>
<feature type="transmembrane region" description="Helical" evidence="1">
    <location>
        <begin position="6"/>
        <end position="26"/>
    </location>
</feature>
<feature type="transmembrane region" description="Helical" evidence="1">
    <location>
        <begin position="61"/>
        <end position="81"/>
    </location>
</feature>
<keyword evidence="1" id="KW-0812">Transmembrane</keyword>
<dbReference type="Proteomes" id="UP001642406">
    <property type="component" value="Unassembled WGS sequence"/>
</dbReference>
<evidence type="ECO:0000256" key="1">
    <source>
        <dbReference type="SAM" id="Phobius"/>
    </source>
</evidence>
<feature type="transmembrane region" description="Helical" evidence="1">
    <location>
        <begin position="102"/>
        <end position="122"/>
    </location>
</feature>
<feature type="transmembrane region" description="Helical" evidence="1">
    <location>
        <begin position="171"/>
        <end position="195"/>
    </location>
</feature>
<protein>
    <recommendedName>
        <fullName evidence="2">DUF7702 domain-containing protein</fullName>
    </recommendedName>
</protein>
<dbReference type="Pfam" id="PF24800">
    <property type="entry name" value="DUF7702"/>
    <property type="match status" value="1"/>
</dbReference>
<dbReference type="PANTHER" id="PTHR42109">
    <property type="entry name" value="UNPLACED GENOMIC SCAFFOLD UM_SCAF_CONTIG_1.265, WHOLE GENOME SHOTGUN SEQUENCE"/>
    <property type="match status" value="1"/>
</dbReference>
<evidence type="ECO:0000259" key="2">
    <source>
        <dbReference type="Pfam" id="PF24800"/>
    </source>
</evidence>
<evidence type="ECO:0000313" key="4">
    <source>
        <dbReference type="Proteomes" id="UP001642406"/>
    </source>
</evidence>
<organism evidence="3 4">
    <name type="scientific">Sporothrix bragantina</name>
    <dbReference type="NCBI Taxonomy" id="671064"/>
    <lineage>
        <taxon>Eukaryota</taxon>
        <taxon>Fungi</taxon>
        <taxon>Dikarya</taxon>
        <taxon>Ascomycota</taxon>
        <taxon>Pezizomycotina</taxon>
        <taxon>Sordariomycetes</taxon>
        <taxon>Sordariomycetidae</taxon>
        <taxon>Ophiostomatales</taxon>
        <taxon>Ophiostomataceae</taxon>
        <taxon>Sporothrix</taxon>
    </lineage>
</organism>
<reference evidence="3 4" key="1">
    <citation type="submission" date="2024-01" db="EMBL/GenBank/DDBJ databases">
        <authorList>
            <person name="Allen C."/>
            <person name="Tagirdzhanova G."/>
        </authorList>
    </citation>
    <scope>NUCLEOTIDE SEQUENCE [LARGE SCALE GENOMIC DNA]</scope>
</reference>
<feature type="transmembrane region" description="Helical" evidence="1">
    <location>
        <begin position="33"/>
        <end position="49"/>
    </location>
</feature>